<gene>
    <name evidence="1" type="ORF">EHH44_01900</name>
</gene>
<organism evidence="1 2">
    <name type="scientific">Mycolicibacter terrae</name>
    <dbReference type="NCBI Taxonomy" id="1788"/>
    <lineage>
        <taxon>Bacteria</taxon>
        <taxon>Bacillati</taxon>
        <taxon>Actinomycetota</taxon>
        <taxon>Actinomycetes</taxon>
        <taxon>Mycobacteriales</taxon>
        <taxon>Mycobacteriaceae</taxon>
        <taxon>Mycolicibacter</taxon>
    </lineage>
</organism>
<keyword evidence="2" id="KW-1185">Reference proteome</keyword>
<dbReference type="Proteomes" id="UP000268891">
    <property type="component" value="Unassembled WGS sequence"/>
</dbReference>
<protein>
    <submittedName>
        <fullName evidence="1">SRPBCC family protein</fullName>
    </submittedName>
</protein>
<proteinExistence type="predicted"/>
<accession>A0ACD2ESQ1</accession>
<reference evidence="1" key="1">
    <citation type="submission" date="2018-11" db="EMBL/GenBank/DDBJ databases">
        <authorList>
            <person name="Sattar A."/>
            <person name="Zunita Z."/>
            <person name="Jalila A."/>
            <person name="Saleha A.A."/>
        </authorList>
    </citation>
    <scope>NUCLEOTIDE SEQUENCE</scope>
    <source>
        <strain evidence="1">F12-74</strain>
    </source>
</reference>
<sequence length="165" mass="18568">MLGLANMQGSATVHMAAPPERIWDLVADVRNIGRFSPETFEAEWLDGATGPAVGARFRGHVRRNGIGPVYWTTCRVTECEPNRVFGFAVLAGDRALNRWRYELTPAPEDIGGTDVTESFKLADSFLTNVYYYVFGGFLRQRNNIRDMRRTLERIRDVVEGVVEPG</sequence>
<dbReference type="EMBL" id="RRZR01000002">
    <property type="protein sequence ID" value="RRR48141.1"/>
    <property type="molecule type" value="Genomic_DNA"/>
</dbReference>
<evidence type="ECO:0000313" key="1">
    <source>
        <dbReference type="EMBL" id="RRR48141.1"/>
    </source>
</evidence>
<comment type="caution">
    <text evidence="1">The sequence shown here is derived from an EMBL/GenBank/DDBJ whole genome shotgun (WGS) entry which is preliminary data.</text>
</comment>
<evidence type="ECO:0000313" key="2">
    <source>
        <dbReference type="Proteomes" id="UP000268891"/>
    </source>
</evidence>
<name>A0ACD2ESQ1_9MYCO</name>